<evidence type="ECO:0000313" key="3">
    <source>
        <dbReference type="Proteomes" id="UP000193560"/>
    </source>
</evidence>
<keyword evidence="3" id="KW-1185">Reference proteome</keyword>
<organism evidence="2 3">
    <name type="scientific">Absidia repens</name>
    <dbReference type="NCBI Taxonomy" id="90262"/>
    <lineage>
        <taxon>Eukaryota</taxon>
        <taxon>Fungi</taxon>
        <taxon>Fungi incertae sedis</taxon>
        <taxon>Mucoromycota</taxon>
        <taxon>Mucoromycotina</taxon>
        <taxon>Mucoromycetes</taxon>
        <taxon>Mucorales</taxon>
        <taxon>Cunninghamellaceae</taxon>
        <taxon>Absidia</taxon>
    </lineage>
</organism>
<feature type="region of interest" description="Disordered" evidence="1">
    <location>
        <begin position="538"/>
        <end position="580"/>
    </location>
</feature>
<dbReference type="PANTHER" id="PTHR40050:SF1">
    <property type="entry name" value="INNER SPORE COAT PROTEIN H"/>
    <property type="match status" value="1"/>
</dbReference>
<gene>
    <name evidence="2" type="ORF">BCR42DRAFT_316604</name>
</gene>
<dbReference type="OrthoDB" id="10267127at2759"/>
<comment type="caution">
    <text evidence="2">The sequence shown here is derived from an EMBL/GenBank/DDBJ whole genome shotgun (WGS) entry which is preliminary data.</text>
</comment>
<name>A0A1X2IZ18_9FUNG</name>
<dbReference type="STRING" id="90262.A0A1X2IZ18"/>
<dbReference type="PANTHER" id="PTHR40050">
    <property type="entry name" value="INNER SPORE COAT PROTEIN H"/>
    <property type="match status" value="1"/>
</dbReference>
<dbReference type="InterPro" id="IPR014867">
    <property type="entry name" value="Spore_coat_CotH_CotH2/3/7"/>
</dbReference>
<accession>A0A1X2IZ18</accession>
<sequence length="603" mass="65842">MASAAVNAADVQYAVIAFPSNGGGVAVSVDGKNHALTADSQVPNLFKGSAPSGGYQYVLTNGQNNTPESPKRKLADGASSTGNEFFNRTHTTYDVPALPQAYNPVYPPLFTGFNKSNEVATIILKVNETAFNAMLKQPLEKIKAQVTSFAYVSNREVYTFANTPSIETSGQSTKDFAKQSYSIDFNDLAPKGAAKTLFYGRTGIKLRAQATDPTQIREKLYLDCLAAAGATTLSGSFVRLFVNDQPYGLYTLMDDVSTHLIDNTVHGGDWKYESTGVTYKGNALSETQEGNLAYLGDDQSKYNHDLYKLADKGESKTVSKKNNTYAPLIDFTKRLSQLNPSQITDGNNKDVPALVDPQNTMVALAMNYLADSWDGLWYQASNYYLNQDLKTNQWVVISYDFDETFGNGAEKGRDSVPYGNYSRAGSTRPLVDLFIKSPYYKSQFEDILKTIVKRFFNPRVIEPRLQAWATLLKEDIEWDYSIPGHSPGDKITFTVQNFLKNINTTDGDMEGINQWVTTRAKTLTQQLKFTDTDDLPALGPYTKGSQLDSKGNVVPNDGSSVTPGGSPNGGNSSGASGESGSTHLTSSSLLVCTMVLIGTYFSL</sequence>
<dbReference type="AlphaFoldDB" id="A0A1X2IZ18"/>
<reference evidence="2 3" key="1">
    <citation type="submission" date="2016-07" db="EMBL/GenBank/DDBJ databases">
        <title>Pervasive Adenine N6-methylation of Active Genes in Fungi.</title>
        <authorList>
            <consortium name="DOE Joint Genome Institute"/>
            <person name="Mondo S.J."/>
            <person name="Dannebaum R.O."/>
            <person name="Kuo R.C."/>
            <person name="Labutti K."/>
            <person name="Haridas S."/>
            <person name="Kuo A."/>
            <person name="Salamov A."/>
            <person name="Ahrendt S.R."/>
            <person name="Lipzen A."/>
            <person name="Sullivan W."/>
            <person name="Andreopoulos W.B."/>
            <person name="Clum A."/>
            <person name="Lindquist E."/>
            <person name="Daum C."/>
            <person name="Ramamoorthy G.K."/>
            <person name="Gryganskyi A."/>
            <person name="Culley D."/>
            <person name="Magnuson J.K."/>
            <person name="James T.Y."/>
            <person name="O'Malley M.A."/>
            <person name="Stajich J.E."/>
            <person name="Spatafora J.W."/>
            <person name="Visel A."/>
            <person name="Grigoriev I.V."/>
        </authorList>
    </citation>
    <scope>NUCLEOTIDE SEQUENCE [LARGE SCALE GENOMIC DNA]</scope>
    <source>
        <strain evidence="2 3">NRRL 1336</strain>
    </source>
</reference>
<evidence type="ECO:0000256" key="1">
    <source>
        <dbReference type="SAM" id="MobiDB-lite"/>
    </source>
</evidence>
<dbReference type="EMBL" id="MCGE01000002">
    <property type="protein sequence ID" value="ORZ24589.1"/>
    <property type="molecule type" value="Genomic_DNA"/>
</dbReference>
<dbReference type="Proteomes" id="UP000193560">
    <property type="component" value="Unassembled WGS sequence"/>
</dbReference>
<dbReference type="Pfam" id="PF08757">
    <property type="entry name" value="CotH"/>
    <property type="match status" value="1"/>
</dbReference>
<proteinExistence type="predicted"/>
<protein>
    <submittedName>
        <fullName evidence="2">Coth protein-domain-containing protein</fullName>
    </submittedName>
</protein>
<evidence type="ECO:0000313" key="2">
    <source>
        <dbReference type="EMBL" id="ORZ24589.1"/>
    </source>
</evidence>
<feature type="region of interest" description="Disordered" evidence="1">
    <location>
        <begin position="62"/>
        <end position="81"/>
    </location>
</feature>